<dbReference type="OrthoDB" id="2866647at2"/>
<comment type="caution">
    <text evidence="1">The sequence shown here is derived from an EMBL/GenBank/DDBJ whole genome shotgun (WGS) entry which is preliminary data.</text>
</comment>
<dbReference type="RefSeq" id="WP_035195179.1">
    <property type="nucleotide sequence ID" value="NZ_JJRY01000006.1"/>
</dbReference>
<gene>
    <name evidence="1" type="ORF">M670_01882</name>
</gene>
<proteinExistence type="predicted"/>
<accession>A0A072NML2</accession>
<dbReference type="EMBL" id="JJRY01000006">
    <property type="protein sequence ID" value="KEF38671.1"/>
    <property type="molecule type" value="Genomic_DNA"/>
</dbReference>
<dbReference type="Proteomes" id="UP000027936">
    <property type="component" value="Unassembled WGS sequence"/>
</dbReference>
<name>A0A072NML2_SCHAZ</name>
<organism evidence="1 2">
    <name type="scientific">Schinkia azotoformans MEV2011</name>
    <dbReference type="NCBI Taxonomy" id="1348973"/>
    <lineage>
        <taxon>Bacteria</taxon>
        <taxon>Bacillati</taxon>
        <taxon>Bacillota</taxon>
        <taxon>Bacilli</taxon>
        <taxon>Bacillales</taxon>
        <taxon>Bacillaceae</taxon>
        <taxon>Calidifontibacillus/Schinkia group</taxon>
        <taxon>Schinkia</taxon>
    </lineage>
</organism>
<evidence type="ECO:0000313" key="1">
    <source>
        <dbReference type="EMBL" id="KEF38671.1"/>
    </source>
</evidence>
<reference evidence="1 2" key="1">
    <citation type="submission" date="2014-04" db="EMBL/GenBank/DDBJ databases">
        <title>Draft genome sequence of Bacillus azotoformans MEV2011, a (co-) denitrifying strain unable to grow in the presence of oxygen.</title>
        <authorList>
            <person name="Nielsen M."/>
            <person name="Schreiber L."/>
            <person name="Finster K."/>
            <person name="Schramm A."/>
        </authorList>
    </citation>
    <scope>NUCLEOTIDE SEQUENCE [LARGE SCALE GENOMIC DNA]</scope>
    <source>
        <strain evidence="1 2">MEV2011</strain>
    </source>
</reference>
<sequence length="240" mass="27841">MQVQVSNGNNTELIPILLKKADYESGIDSLSLLSLYVFAIQSKYKRYLIGISPSDNTVFKQNTDIDTNVIDALNNGLESMDVSVENFAQVKYALDKFFYDITVKGTLIYTYQKSYLISSSELGKRLNISRATIHRYKELGLESVDSVGHNSYPKHNEFYWKDGVWSSRIQALFQGFKIRNQTKKELIVEIEHELNLYKKEYGGTFEEVFGNITDPYQLDEPDDYFDWKELSEDLKRLFKV</sequence>
<dbReference type="AlphaFoldDB" id="A0A072NML2"/>
<evidence type="ECO:0000313" key="2">
    <source>
        <dbReference type="Proteomes" id="UP000027936"/>
    </source>
</evidence>
<protein>
    <submittedName>
        <fullName evidence="1">HTH domain-containing protein</fullName>
    </submittedName>
</protein>
<dbReference type="PATRIC" id="fig|1348973.3.peg.1829"/>